<evidence type="ECO:0000313" key="1">
    <source>
        <dbReference type="EMBL" id="KAF7367136.1"/>
    </source>
</evidence>
<comment type="caution">
    <text evidence="1">The sequence shown here is derived from an EMBL/GenBank/DDBJ whole genome shotgun (WGS) entry which is preliminary data.</text>
</comment>
<reference evidence="1" key="1">
    <citation type="submission" date="2020-05" db="EMBL/GenBank/DDBJ databases">
        <title>Mycena genomes resolve the evolution of fungal bioluminescence.</title>
        <authorList>
            <person name="Tsai I.J."/>
        </authorList>
    </citation>
    <scope>NUCLEOTIDE SEQUENCE</scope>
    <source>
        <strain evidence="1">160909Yilan</strain>
    </source>
</reference>
<dbReference type="OrthoDB" id="192148at2759"/>
<protein>
    <submittedName>
        <fullName evidence="1">Uncharacterized protein</fullName>
    </submittedName>
</protein>
<dbReference type="AlphaFoldDB" id="A0A8H7DD24"/>
<name>A0A8H7DD24_9AGAR</name>
<dbReference type="GO" id="GO:0007166">
    <property type="term" value="P:cell surface receptor signaling pathway"/>
    <property type="evidence" value="ECO:0007669"/>
    <property type="project" value="InterPro"/>
</dbReference>
<dbReference type="EMBL" id="JACAZH010000006">
    <property type="protein sequence ID" value="KAF7367136.1"/>
    <property type="molecule type" value="Genomic_DNA"/>
</dbReference>
<proteinExistence type="predicted"/>
<dbReference type="InterPro" id="IPR059179">
    <property type="entry name" value="MLKL-like_MCAfunc"/>
</dbReference>
<dbReference type="Proteomes" id="UP000623467">
    <property type="component" value="Unassembled WGS sequence"/>
</dbReference>
<dbReference type="InterPro" id="IPR036537">
    <property type="entry name" value="Adaptor_Cbl_N_dom_sf"/>
</dbReference>
<evidence type="ECO:0000313" key="2">
    <source>
        <dbReference type="Proteomes" id="UP000623467"/>
    </source>
</evidence>
<accession>A0A8H7DD24</accession>
<organism evidence="1 2">
    <name type="scientific">Mycena sanguinolenta</name>
    <dbReference type="NCBI Taxonomy" id="230812"/>
    <lineage>
        <taxon>Eukaryota</taxon>
        <taxon>Fungi</taxon>
        <taxon>Dikarya</taxon>
        <taxon>Basidiomycota</taxon>
        <taxon>Agaricomycotina</taxon>
        <taxon>Agaricomycetes</taxon>
        <taxon>Agaricomycetidae</taxon>
        <taxon>Agaricales</taxon>
        <taxon>Marasmiineae</taxon>
        <taxon>Mycenaceae</taxon>
        <taxon>Mycena</taxon>
    </lineage>
</organism>
<sequence>MTTSQMAHSSISDKDAPIDTMLGLSITVLTALSNVAVSSPIAPAATICLGILTTASNAKGNNENFRELARDACELVYAVKCQGDSAQTRSPSFQKQVENLVQVLEKIKKFSEKRAAKWFVLRLLTISLDADKIKKYRAELEQRLKVFNLQSNVSIREMVEEMLKRPIDRSCVIVTGNGNTVTGVTFVNGDMKTYR</sequence>
<dbReference type="CDD" id="cd21037">
    <property type="entry name" value="MLKL_NTD"/>
    <property type="match status" value="1"/>
</dbReference>
<dbReference type="Gene3D" id="1.20.930.20">
    <property type="entry name" value="Adaptor protein Cbl, N-terminal domain"/>
    <property type="match status" value="1"/>
</dbReference>
<gene>
    <name evidence="1" type="ORF">MSAN_00973300</name>
</gene>
<keyword evidence="2" id="KW-1185">Reference proteome</keyword>